<feature type="chain" id="PRO_5034786417" evidence="5">
    <location>
        <begin position="23"/>
        <end position="178"/>
    </location>
</feature>
<accession>A0A8C7AUD7</accession>
<dbReference type="PANTHER" id="PTHR16983:SF12">
    <property type="entry name" value="GLYCOSYLPHOSPHATIDYLINOSITOL-ANCHORED HIGH DENSITY LIPOPROTEIN-BINDING PROTEIN 1"/>
    <property type="match status" value="1"/>
</dbReference>
<feature type="domain" description="Snake toxin/toxin-like" evidence="6">
    <location>
        <begin position="61"/>
        <end position="136"/>
    </location>
</feature>
<dbReference type="GO" id="GO:1902494">
    <property type="term" value="C:catalytic complex"/>
    <property type="evidence" value="ECO:0007669"/>
    <property type="project" value="Ensembl"/>
</dbReference>
<evidence type="ECO:0000313" key="8">
    <source>
        <dbReference type="Proteomes" id="UP000694425"/>
    </source>
</evidence>
<reference evidence="7" key="2">
    <citation type="submission" date="2025-09" db="UniProtKB">
        <authorList>
            <consortium name="Ensembl"/>
        </authorList>
    </citation>
    <scope>IDENTIFICATION</scope>
</reference>
<protein>
    <submittedName>
        <fullName evidence="7">Glycosylphosphatidylinositol anchored high density lipoprotein binding protein 1</fullName>
    </submittedName>
</protein>
<dbReference type="PANTHER" id="PTHR16983">
    <property type="entry name" value="UPAR/LY6 DOMAIN-CONTAINING PROTEIN"/>
    <property type="match status" value="1"/>
</dbReference>
<dbReference type="GO" id="GO:0035478">
    <property type="term" value="F:chylomicron binding"/>
    <property type="evidence" value="ECO:0007669"/>
    <property type="project" value="Ensembl"/>
</dbReference>
<keyword evidence="2" id="KW-0325">Glycoprotein</keyword>
<comment type="subcellular location">
    <subcellularLocation>
        <location evidence="1">Membrane</location>
        <topology evidence="1">Lipid-anchor</topology>
        <topology evidence="1">GPI-anchor</topology>
    </subcellularLocation>
</comment>
<evidence type="ECO:0000256" key="2">
    <source>
        <dbReference type="ARBA" id="ARBA00022622"/>
    </source>
</evidence>
<dbReference type="GO" id="GO:0045723">
    <property type="term" value="P:positive regulation of fatty acid biosynthetic process"/>
    <property type="evidence" value="ECO:0007669"/>
    <property type="project" value="Ensembl"/>
</dbReference>
<evidence type="ECO:0000259" key="6">
    <source>
        <dbReference type="Pfam" id="PF00087"/>
    </source>
</evidence>
<evidence type="ECO:0000256" key="5">
    <source>
        <dbReference type="SAM" id="SignalP"/>
    </source>
</evidence>
<keyword evidence="2" id="KW-0336">GPI-anchor</keyword>
<dbReference type="InterPro" id="IPR051110">
    <property type="entry name" value="Ly-6/neurotoxin-like_GPI-ap"/>
</dbReference>
<feature type="signal peptide" evidence="5">
    <location>
        <begin position="1"/>
        <end position="22"/>
    </location>
</feature>
<evidence type="ECO:0000256" key="3">
    <source>
        <dbReference type="ARBA" id="ARBA00022729"/>
    </source>
</evidence>
<dbReference type="GO" id="GO:0019433">
    <property type="term" value="P:triglyceride catabolic process"/>
    <property type="evidence" value="ECO:0007669"/>
    <property type="project" value="Ensembl"/>
</dbReference>
<dbReference type="InterPro" id="IPR035076">
    <property type="entry name" value="Toxin/TOLIP"/>
</dbReference>
<dbReference type="PROSITE" id="PS00983">
    <property type="entry name" value="LY6_UPAR"/>
    <property type="match status" value="1"/>
</dbReference>
<dbReference type="Pfam" id="PF00087">
    <property type="entry name" value="Toxin_TOLIP"/>
    <property type="match status" value="1"/>
</dbReference>
<dbReference type="Proteomes" id="UP000694425">
    <property type="component" value="Unplaced"/>
</dbReference>
<keyword evidence="8" id="KW-1185">Reference proteome</keyword>
<dbReference type="GeneTree" id="ENSGT00940000153378"/>
<keyword evidence="3 5" id="KW-0732">Signal</keyword>
<dbReference type="FunFam" id="2.10.60.10:FF:000003">
    <property type="entry name" value="lymphocyte antigen 6E isoform X1"/>
    <property type="match status" value="1"/>
</dbReference>
<keyword evidence="2" id="KW-0449">Lipoprotein</keyword>
<dbReference type="GO" id="GO:0071503">
    <property type="term" value="P:response to heparin"/>
    <property type="evidence" value="ECO:0007669"/>
    <property type="project" value="Ensembl"/>
</dbReference>
<organism evidence="7 8">
    <name type="scientific">Neovison vison</name>
    <name type="common">American mink</name>
    <name type="synonym">Mustela vison</name>
    <dbReference type="NCBI Taxonomy" id="452646"/>
    <lineage>
        <taxon>Eukaryota</taxon>
        <taxon>Metazoa</taxon>
        <taxon>Chordata</taxon>
        <taxon>Craniata</taxon>
        <taxon>Vertebrata</taxon>
        <taxon>Euteleostomi</taxon>
        <taxon>Mammalia</taxon>
        <taxon>Eutheria</taxon>
        <taxon>Laurasiatheria</taxon>
        <taxon>Carnivora</taxon>
        <taxon>Caniformia</taxon>
        <taxon>Musteloidea</taxon>
        <taxon>Mustelidae</taxon>
        <taxon>Mustelinae</taxon>
        <taxon>Neogale</taxon>
    </lineage>
</organism>
<evidence type="ECO:0000313" key="7">
    <source>
        <dbReference type="Ensembl" id="ENSNVIP00000013625.1"/>
    </source>
</evidence>
<dbReference type="Ensembl" id="ENSNVIT00000015926.1">
    <property type="protein sequence ID" value="ENSNVIP00000013625.1"/>
    <property type="gene ID" value="ENSNVIG00000010726.1"/>
</dbReference>
<reference evidence="7" key="1">
    <citation type="submission" date="2025-08" db="UniProtKB">
        <authorList>
            <consortium name="Ensembl"/>
        </authorList>
    </citation>
    <scope>IDENTIFICATION</scope>
</reference>
<dbReference type="Gene3D" id="2.10.60.10">
    <property type="entry name" value="CD59"/>
    <property type="match status" value="1"/>
</dbReference>
<dbReference type="AlphaFoldDB" id="A0A8C7AUD7"/>
<evidence type="ECO:0000256" key="1">
    <source>
        <dbReference type="ARBA" id="ARBA00004589"/>
    </source>
</evidence>
<dbReference type="GO" id="GO:0050821">
    <property type="term" value="P:protein stabilization"/>
    <property type="evidence" value="ECO:0007669"/>
    <property type="project" value="Ensembl"/>
</dbReference>
<name>A0A8C7AUD7_NEOVI</name>
<dbReference type="GO" id="GO:0030550">
    <property type="term" value="F:acetylcholine receptor inhibitor activity"/>
    <property type="evidence" value="ECO:0007669"/>
    <property type="project" value="TreeGrafter"/>
</dbReference>
<keyword evidence="2" id="KW-0472">Membrane</keyword>
<dbReference type="GO" id="GO:0009897">
    <property type="term" value="C:external side of plasma membrane"/>
    <property type="evidence" value="ECO:0007669"/>
    <property type="project" value="Ensembl"/>
</dbReference>
<gene>
    <name evidence="7" type="primary">GPIHBP1</name>
</gene>
<dbReference type="InterPro" id="IPR045860">
    <property type="entry name" value="Snake_toxin-like_sf"/>
</dbReference>
<dbReference type="GO" id="GO:0060230">
    <property type="term" value="F:lipoprotein lipase activator activity"/>
    <property type="evidence" value="ECO:0007669"/>
    <property type="project" value="Ensembl"/>
</dbReference>
<dbReference type="CDD" id="cd23575">
    <property type="entry name" value="TFP_LU_ECD_GPIHBP1"/>
    <property type="match status" value="1"/>
</dbReference>
<dbReference type="GO" id="GO:0070328">
    <property type="term" value="P:triglyceride homeostasis"/>
    <property type="evidence" value="ECO:0007669"/>
    <property type="project" value="Ensembl"/>
</dbReference>
<proteinExistence type="predicted"/>
<evidence type="ECO:0000256" key="4">
    <source>
        <dbReference type="SAM" id="MobiDB-lite"/>
    </source>
</evidence>
<feature type="region of interest" description="Disordered" evidence="4">
    <location>
        <begin position="18"/>
        <end position="53"/>
    </location>
</feature>
<dbReference type="GO" id="GO:0035473">
    <property type="term" value="F:lipase binding"/>
    <property type="evidence" value="ECO:0007669"/>
    <property type="project" value="Ensembl"/>
</dbReference>
<dbReference type="SUPFAM" id="SSF57302">
    <property type="entry name" value="Snake toxin-like"/>
    <property type="match status" value="1"/>
</dbReference>
<feature type="compositionally biased region" description="Acidic residues" evidence="4">
    <location>
        <begin position="24"/>
        <end position="48"/>
    </location>
</feature>
<sequence>MKALSALLLALLLCGQPGTGRAQDEEEEDDEDIGQDGYDDEEEDEEEAASVAAGGGDRALLRCYSCQSLRRGEGCEQVQNCAHSHSFCKTLISHGNTESGPLTTYSVWCTDTCHPFTKTLEGTLMTVTCCQSPLCNLPPWQDPPGSGASSARGRRTVVAVALLLGLLSGLQAMGSTGR</sequence>
<dbReference type="InterPro" id="IPR018363">
    <property type="entry name" value="CD59_antigen_CS"/>
</dbReference>